<dbReference type="InterPro" id="IPR021149">
    <property type="entry name" value="OligosaccharylTrfase_OST3/OST6"/>
</dbReference>
<comment type="function">
    <text evidence="1">Subunit of the oligosaccharyl transferase (OST) complex that catalyzes the initial transfer of a defined glycan (Glc(3)Man(9)GlcNAc(2) in eukaryotes) from the lipid carrier dolichol-pyrophosphate to an asparagine residue within an Asn-X-Ser/Thr consensus motif in nascent polypeptide chains, the first step in protein N-glycosylation. N-glycosylation occurs cotranslationally and the complex associates with the Sec61 complex at the channel-forming translocon complex that mediates protein translocation across the endoplasmic reticulum (ER). All subunits are required for a maximal enzyme activity.</text>
</comment>
<protein>
    <submittedName>
        <fullName evidence="11">Oligosaccharyl transferase subunit ost3/OST6</fullName>
    </submittedName>
</protein>
<keyword evidence="4 9" id="KW-0812">Transmembrane</keyword>
<keyword evidence="12" id="KW-1185">Reference proteome</keyword>
<dbReference type="InterPro" id="IPR036249">
    <property type="entry name" value="Thioredoxin-like_sf"/>
</dbReference>
<dbReference type="Gene3D" id="3.40.30.10">
    <property type="entry name" value="Glutaredoxin"/>
    <property type="match status" value="1"/>
</dbReference>
<organism evidence="11 12">
    <name type="scientific">Tieghemiomyces parasiticus</name>
    <dbReference type="NCBI Taxonomy" id="78921"/>
    <lineage>
        <taxon>Eukaryota</taxon>
        <taxon>Fungi</taxon>
        <taxon>Fungi incertae sedis</taxon>
        <taxon>Zoopagomycota</taxon>
        <taxon>Kickxellomycotina</taxon>
        <taxon>Dimargaritomycetes</taxon>
        <taxon>Dimargaritales</taxon>
        <taxon>Dimargaritaceae</taxon>
        <taxon>Tieghemiomyces</taxon>
    </lineage>
</organism>
<dbReference type="GO" id="GO:0008250">
    <property type="term" value="C:oligosaccharyltransferase complex"/>
    <property type="evidence" value="ECO:0007669"/>
    <property type="project" value="TreeGrafter"/>
</dbReference>
<dbReference type="AlphaFoldDB" id="A0A9W7ZZG3"/>
<keyword evidence="11" id="KW-0808">Transferase</keyword>
<comment type="caution">
    <text evidence="11">The sequence shown here is derived from an EMBL/GenBank/DDBJ whole genome shotgun (WGS) entry which is preliminary data.</text>
</comment>
<evidence type="ECO:0000256" key="2">
    <source>
        <dbReference type="ARBA" id="ARBA00004477"/>
    </source>
</evidence>
<evidence type="ECO:0000256" key="1">
    <source>
        <dbReference type="ARBA" id="ARBA00002791"/>
    </source>
</evidence>
<gene>
    <name evidence="11" type="primary">OST3</name>
    <name evidence="11" type="ORF">IWQ60_008969</name>
</gene>
<dbReference type="PANTHER" id="PTHR12692">
    <property type="entry name" value="DOLICHYL-DIPHOSPHOOLIGOSACCHARIDE--PROTEIN GLYCOSYLTRANSFERASE-RELATED"/>
    <property type="match status" value="1"/>
</dbReference>
<evidence type="ECO:0000313" key="12">
    <source>
        <dbReference type="Proteomes" id="UP001150569"/>
    </source>
</evidence>
<dbReference type="Pfam" id="PF04756">
    <property type="entry name" value="OST3_OST6"/>
    <property type="match status" value="1"/>
</dbReference>
<evidence type="ECO:0000256" key="6">
    <source>
        <dbReference type="ARBA" id="ARBA00022824"/>
    </source>
</evidence>
<keyword evidence="8 9" id="KW-0472">Membrane</keyword>
<dbReference type="PANTHER" id="PTHR12692:SF0">
    <property type="entry name" value="GH11935P"/>
    <property type="match status" value="1"/>
</dbReference>
<accession>A0A9W7ZZG3</accession>
<feature type="signal peptide" evidence="10">
    <location>
        <begin position="1"/>
        <end position="22"/>
    </location>
</feature>
<keyword evidence="7 9" id="KW-1133">Transmembrane helix</keyword>
<dbReference type="GO" id="GO:0016740">
    <property type="term" value="F:transferase activity"/>
    <property type="evidence" value="ECO:0007669"/>
    <property type="project" value="UniProtKB-KW"/>
</dbReference>
<evidence type="ECO:0000256" key="3">
    <source>
        <dbReference type="ARBA" id="ARBA00009561"/>
    </source>
</evidence>
<evidence type="ECO:0000256" key="7">
    <source>
        <dbReference type="ARBA" id="ARBA00022989"/>
    </source>
</evidence>
<keyword evidence="6" id="KW-0256">Endoplasmic reticulum</keyword>
<evidence type="ECO:0000256" key="10">
    <source>
        <dbReference type="SAM" id="SignalP"/>
    </source>
</evidence>
<feature type="transmembrane region" description="Helical" evidence="9">
    <location>
        <begin position="306"/>
        <end position="325"/>
    </location>
</feature>
<dbReference type="SUPFAM" id="SSF52833">
    <property type="entry name" value="Thioredoxin-like"/>
    <property type="match status" value="1"/>
</dbReference>
<proteinExistence type="inferred from homology"/>
<evidence type="ECO:0000313" key="11">
    <source>
        <dbReference type="EMBL" id="KAJ1914051.1"/>
    </source>
</evidence>
<evidence type="ECO:0000256" key="4">
    <source>
        <dbReference type="ARBA" id="ARBA00022692"/>
    </source>
</evidence>
<name>A0A9W7ZZG3_9FUNG</name>
<feature type="transmembrane region" description="Helical" evidence="9">
    <location>
        <begin position="227"/>
        <end position="247"/>
    </location>
</feature>
<feature type="transmembrane region" description="Helical" evidence="9">
    <location>
        <begin position="194"/>
        <end position="215"/>
    </location>
</feature>
<sequence>MRSPFSLALLVALLAGLVLVVSEELSATSTNLLQKAQALRTKAGRGQKAIVTDSATLENLILSPERPFALMVLFTAKGNQFDCQPCLKLAPEYDLLASSWNQGSKPSGVSTDDLFFAVASVEDNRALFERFRLQNVPVPHLFLPTSGPKAARGKSAGVPKTADLNKLGLQAEALAGFLSQELGYPVPVSRPLDYVKIGLVASATLSVLAVSAFIIPRLSLANFGGRALWSSAVIVVTLMMCSGFMFVRIRDMPYLVSDRSGQPQYVSPQFQSQFGIETQIITSIYALCGACLVALADRVPRISKPALQTALTVVIVALFMAIYSLQLRIFRVKNASYPFRLFL</sequence>
<reference evidence="11" key="1">
    <citation type="submission" date="2022-07" db="EMBL/GenBank/DDBJ databases">
        <title>Phylogenomic reconstructions and comparative analyses of Kickxellomycotina fungi.</title>
        <authorList>
            <person name="Reynolds N.K."/>
            <person name="Stajich J.E."/>
            <person name="Barry K."/>
            <person name="Grigoriev I.V."/>
            <person name="Crous P."/>
            <person name="Smith M.E."/>
        </authorList>
    </citation>
    <scope>NUCLEOTIDE SEQUENCE</scope>
    <source>
        <strain evidence="11">RSA 861</strain>
    </source>
</reference>
<feature type="chain" id="PRO_5040977470" evidence="10">
    <location>
        <begin position="23"/>
        <end position="343"/>
    </location>
</feature>
<evidence type="ECO:0000256" key="5">
    <source>
        <dbReference type="ARBA" id="ARBA00022729"/>
    </source>
</evidence>
<dbReference type="EMBL" id="JANBPT010000708">
    <property type="protein sequence ID" value="KAJ1914051.1"/>
    <property type="molecule type" value="Genomic_DNA"/>
</dbReference>
<evidence type="ECO:0000256" key="8">
    <source>
        <dbReference type="ARBA" id="ARBA00023136"/>
    </source>
</evidence>
<dbReference type="GO" id="GO:0018279">
    <property type="term" value="P:protein N-linked glycosylation via asparagine"/>
    <property type="evidence" value="ECO:0007669"/>
    <property type="project" value="TreeGrafter"/>
</dbReference>
<dbReference type="Proteomes" id="UP001150569">
    <property type="component" value="Unassembled WGS sequence"/>
</dbReference>
<comment type="similarity">
    <text evidence="3">Belongs to the OST3/OST6 family.</text>
</comment>
<evidence type="ECO:0000256" key="9">
    <source>
        <dbReference type="SAM" id="Phobius"/>
    </source>
</evidence>
<dbReference type="OrthoDB" id="67566at2759"/>
<keyword evidence="5 10" id="KW-0732">Signal</keyword>
<comment type="subcellular location">
    <subcellularLocation>
        <location evidence="2">Endoplasmic reticulum membrane</location>
        <topology evidence="2">Multi-pass membrane protein</topology>
    </subcellularLocation>
</comment>